<proteinExistence type="predicted"/>
<dbReference type="GO" id="GO:0061343">
    <property type="term" value="P:cell adhesion involved in heart morphogenesis"/>
    <property type="evidence" value="ECO:0007669"/>
    <property type="project" value="TreeGrafter"/>
</dbReference>
<dbReference type="OrthoDB" id="6129479at2759"/>
<dbReference type="GO" id="GO:0007508">
    <property type="term" value="P:larval heart development"/>
    <property type="evidence" value="ECO:0007669"/>
    <property type="project" value="TreeGrafter"/>
</dbReference>
<dbReference type="InterPro" id="IPR036691">
    <property type="entry name" value="Endo/exonu/phosph_ase_sf"/>
</dbReference>
<reference evidence="1 2" key="1">
    <citation type="submission" date="2020-06" db="EMBL/GenBank/DDBJ databases">
        <authorList>
            <person name="Li R."/>
            <person name="Bekaert M."/>
        </authorList>
    </citation>
    <scope>NUCLEOTIDE SEQUENCE [LARGE SCALE GENOMIC DNA]</scope>
    <source>
        <strain evidence="2">wild</strain>
    </source>
</reference>
<evidence type="ECO:0000313" key="1">
    <source>
        <dbReference type="EMBL" id="CAC5356180.1"/>
    </source>
</evidence>
<dbReference type="GO" id="GO:0031012">
    <property type="term" value="C:extracellular matrix"/>
    <property type="evidence" value="ECO:0007669"/>
    <property type="project" value="TreeGrafter"/>
</dbReference>
<dbReference type="Gene3D" id="3.60.10.10">
    <property type="entry name" value="Endonuclease/exonuclease/phosphatase"/>
    <property type="match status" value="1"/>
</dbReference>
<dbReference type="AlphaFoldDB" id="A0A6J7ZSC4"/>
<dbReference type="PANTHER" id="PTHR33395:SF22">
    <property type="entry name" value="REVERSE TRANSCRIPTASE DOMAIN-CONTAINING PROTEIN"/>
    <property type="match status" value="1"/>
</dbReference>
<evidence type="ECO:0000313" key="2">
    <source>
        <dbReference type="Proteomes" id="UP000507470"/>
    </source>
</evidence>
<keyword evidence="2" id="KW-1185">Reference proteome</keyword>
<accession>A0A6J7ZSC4</accession>
<sequence>MLLELTDLKLKFKNSTFWISGDLNLPDIDWPSMTIEGKMYPKEMNEIFLDLLNNLGLDQLVNFPTRKDNISDIFCTNQPNLKTKIKSIPGISDHNIVLVDAICKPKRDTQCPHKIFLWKKVDLEKIKNITKSFIYDLLSQTTLELTIDQWWIKFRDGIIKIINDNIPSKMTKSKYTNPWANKEIDSLCKKQR</sequence>
<dbReference type="PANTHER" id="PTHR33395">
    <property type="entry name" value="TRANSCRIPTASE, PUTATIVE-RELATED-RELATED"/>
    <property type="match status" value="1"/>
</dbReference>
<gene>
    <name evidence="1" type="ORF">MCOR_483</name>
</gene>
<dbReference type="EMBL" id="CACVKT020000126">
    <property type="protein sequence ID" value="CAC5356180.1"/>
    <property type="molecule type" value="Genomic_DNA"/>
</dbReference>
<organism evidence="1 2">
    <name type="scientific">Mytilus coruscus</name>
    <name type="common">Sea mussel</name>
    <dbReference type="NCBI Taxonomy" id="42192"/>
    <lineage>
        <taxon>Eukaryota</taxon>
        <taxon>Metazoa</taxon>
        <taxon>Spiralia</taxon>
        <taxon>Lophotrochozoa</taxon>
        <taxon>Mollusca</taxon>
        <taxon>Bivalvia</taxon>
        <taxon>Autobranchia</taxon>
        <taxon>Pteriomorphia</taxon>
        <taxon>Mytilida</taxon>
        <taxon>Mytiloidea</taxon>
        <taxon>Mytilidae</taxon>
        <taxon>Mytilinae</taxon>
        <taxon>Mytilus</taxon>
    </lineage>
</organism>
<name>A0A6J7ZSC4_MYTCO</name>
<dbReference type="Proteomes" id="UP000507470">
    <property type="component" value="Unassembled WGS sequence"/>
</dbReference>
<protein>
    <submittedName>
        <fullName evidence="1">Uncharacterized protein</fullName>
    </submittedName>
</protein>